<keyword evidence="5" id="KW-0800">Toxin</keyword>
<dbReference type="SUPFAM" id="SSF88723">
    <property type="entry name" value="PIN domain-like"/>
    <property type="match status" value="1"/>
</dbReference>
<evidence type="ECO:0000256" key="3">
    <source>
        <dbReference type="ARBA" id="ARBA00022723"/>
    </source>
</evidence>
<comment type="function">
    <text evidence="5">Toxic component of a toxin-antitoxin (TA) system. An RNase.</text>
</comment>
<name>N7A263_9RHOO</name>
<dbReference type="EC" id="3.1.-.-" evidence="5"/>
<comment type="cofactor">
    <cofactor evidence="5">
        <name>Mg(2+)</name>
        <dbReference type="ChEBI" id="CHEBI:18420"/>
    </cofactor>
</comment>
<reference evidence="6 7" key="1">
    <citation type="submission" date="2012-09" db="EMBL/GenBank/DDBJ databases">
        <title>Draft Genome Sequences of 6 Strains from Genus Thauera.</title>
        <authorList>
            <person name="Liu B."/>
            <person name="Shapleigh J.P."/>
            <person name="Frostegard A.H."/>
        </authorList>
    </citation>
    <scope>NUCLEOTIDE SEQUENCE [LARGE SCALE GENOMIC DNA]</scope>
    <source>
        <strain evidence="6 7">B4P</strain>
    </source>
</reference>
<proteinExistence type="inferred from homology"/>
<protein>
    <recommendedName>
        <fullName evidence="5">Ribonuclease VapC</fullName>
        <shortName evidence="5">RNase VapC</shortName>
        <ecNumber evidence="5">3.1.-.-</ecNumber>
    </recommendedName>
    <alternativeName>
        <fullName evidence="5">Toxin VapC</fullName>
    </alternativeName>
</protein>
<dbReference type="AlphaFoldDB" id="N7A263"/>
<evidence type="ECO:0000256" key="1">
    <source>
        <dbReference type="ARBA" id="ARBA00022649"/>
    </source>
</evidence>
<evidence type="ECO:0000313" key="7">
    <source>
        <dbReference type="Proteomes" id="UP000013047"/>
    </source>
</evidence>
<organism evidence="6 7">
    <name type="scientific">Thauera phenylacetica B4P</name>
    <dbReference type="NCBI Taxonomy" id="1234382"/>
    <lineage>
        <taxon>Bacteria</taxon>
        <taxon>Pseudomonadati</taxon>
        <taxon>Pseudomonadota</taxon>
        <taxon>Betaproteobacteria</taxon>
        <taxon>Rhodocyclales</taxon>
        <taxon>Zoogloeaceae</taxon>
        <taxon>Thauera</taxon>
    </lineage>
</organism>
<dbReference type="GO" id="GO:0016787">
    <property type="term" value="F:hydrolase activity"/>
    <property type="evidence" value="ECO:0007669"/>
    <property type="project" value="UniProtKB-KW"/>
</dbReference>
<dbReference type="CDD" id="cd09854">
    <property type="entry name" value="PIN_VapC-like"/>
    <property type="match status" value="1"/>
</dbReference>
<keyword evidence="1 5" id="KW-1277">Toxin-antitoxin system</keyword>
<evidence type="ECO:0000256" key="2">
    <source>
        <dbReference type="ARBA" id="ARBA00022722"/>
    </source>
</evidence>
<dbReference type="GO" id="GO:0000287">
    <property type="term" value="F:magnesium ion binding"/>
    <property type="evidence" value="ECO:0007669"/>
    <property type="project" value="UniProtKB-UniRule"/>
</dbReference>
<keyword evidence="4 5" id="KW-0378">Hydrolase</keyword>
<comment type="caution">
    <text evidence="6">The sequence shown here is derived from an EMBL/GenBank/DDBJ whole genome shotgun (WGS) entry which is preliminary data.</text>
</comment>
<dbReference type="InterPro" id="IPR029060">
    <property type="entry name" value="PIN-like_dom_sf"/>
</dbReference>
<feature type="binding site" evidence="5">
    <location>
        <position position="103"/>
    </location>
    <ligand>
        <name>Mg(2+)</name>
        <dbReference type="ChEBI" id="CHEBI:18420"/>
    </ligand>
</feature>
<dbReference type="OrthoDB" id="6687089at2"/>
<dbReference type="GO" id="GO:0090729">
    <property type="term" value="F:toxin activity"/>
    <property type="evidence" value="ECO:0007669"/>
    <property type="project" value="UniProtKB-KW"/>
</dbReference>
<evidence type="ECO:0000313" key="6">
    <source>
        <dbReference type="EMBL" id="ENO98374.1"/>
    </source>
</evidence>
<dbReference type="Gene3D" id="3.40.50.1010">
    <property type="entry name" value="5'-nuclease"/>
    <property type="match status" value="1"/>
</dbReference>
<dbReference type="InterPro" id="IPR022907">
    <property type="entry name" value="VapC_family"/>
</dbReference>
<accession>N7A263</accession>
<evidence type="ECO:0000256" key="4">
    <source>
        <dbReference type="ARBA" id="ARBA00022801"/>
    </source>
</evidence>
<keyword evidence="3 5" id="KW-0479">Metal-binding</keyword>
<feature type="binding site" evidence="5">
    <location>
        <position position="6"/>
    </location>
    <ligand>
        <name>Mg(2+)</name>
        <dbReference type="ChEBI" id="CHEBI:18420"/>
    </ligand>
</feature>
<dbReference type="EMBL" id="AMXF01000014">
    <property type="protein sequence ID" value="ENO98374.1"/>
    <property type="molecule type" value="Genomic_DNA"/>
</dbReference>
<gene>
    <name evidence="5" type="primary">vapC</name>
    <name evidence="6" type="ORF">C667_04064</name>
</gene>
<sequence>MPTVIDVNVLVALFSKNHDDLRDVRVQGLLRDTRSARGRLIIPAPALAEFAVKARDEELDFITSQKIFQIAPFDAVAALECGFMIREVFASERKEERRKIKFDLQILAIAKVCRASRLVSDDNQLRARAEALRISGLKVLDLPIPDDKRQIPLVLSEDTSQSIEDD</sequence>
<keyword evidence="5" id="KW-0460">Magnesium</keyword>
<dbReference type="HAMAP" id="MF_00265">
    <property type="entry name" value="VapC_Nob1"/>
    <property type="match status" value="1"/>
</dbReference>
<keyword evidence="2 5" id="KW-0540">Nuclease</keyword>
<dbReference type="RefSeq" id="WP_004357410.1">
    <property type="nucleotide sequence ID" value="NZ_AMXF01000014.1"/>
</dbReference>
<evidence type="ECO:0000256" key="5">
    <source>
        <dbReference type="HAMAP-Rule" id="MF_00265"/>
    </source>
</evidence>
<comment type="similarity">
    <text evidence="5">Belongs to the PINc/VapC protein family.</text>
</comment>
<dbReference type="Proteomes" id="UP000013047">
    <property type="component" value="Unassembled WGS sequence"/>
</dbReference>
<dbReference type="GO" id="GO:0004540">
    <property type="term" value="F:RNA nuclease activity"/>
    <property type="evidence" value="ECO:0007669"/>
    <property type="project" value="InterPro"/>
</dbReference>
<keyword evidence="7" id="KW-1185">Reference proteome</keyword>